<evidence type="ECO:0000313" key="2">
    <source>
        <dbReference type="Proteomes" id="UP000683925"/>
    </source>
</evidence>
<proteinExistence type="predicted"/>
<reference evidence="1" key="1">
    <citation type="submission" date="2021-01" db="EMBL/GenBank/DDBJ databases">
        <authorList>
            <consortium name="Genoscope - CEA"/>
            <person name="William W."/>
        </authorList>
    </citation>
    <scope>NUCLEOTIDE SEQUENCE</scope>
</reference>
<comment type="caution">
    <text evidence="1">The sequence shown here is derived from an EMBL/GenBank/DDBJ whole genome shotgun (WGS) entry which is preliminary data.</text>
</comment>
<organism evidence="1 2">
    <name type="scientific">Paramecium octaurelia</name>
    <dbReference type="NCBI Taxonomy" id="43137"/>
    <lineage>
        <taxon>Eukaryota</taxon>
        <taxon>Sar</taxon>
        <taxon>Alveolata</taxon>
        <taxon>Ciliophora</taxon>
        <taxon>Intramacronucleata</taxon>
        <taxon>Oligohymenophorea</taxon>
        <taxon>Peniculida</taxon>
        <taxon>Parameciidae</taxon>
        <taxon>Paramecium</taxon>
    </lineage>
</organism>
<dbReference type="EMBL" id="CAJJDP010000065">
    <property type="protein sequence ID" value="CAD8175699.1"/>
    <property type="molecule type" value="Genomic_DNA"/>
</dbReference>
<dbReference type="AlphaFoldDB" id="A0A8S1VIU1"/>
<dbReference type="Proteomes" id="UP000683925">
    <property type="component" value="Unassembled WGS sequence"/>
</dbReference>
<accession>A0A8S1VIU1</accession>
<gene>
    <name evidence="1" type="ORF">POCTA_138.1.T0660001</name>
</gene>
<protein>
    <submittedName>
        <fullName evidence="1">Uncharacterized protein</fullName>
    </submittedName>
</protein>
<name>A0A8S1VIU1_PAROT</name>
<evidence type="ECO:0000313" key="1">
    <source>
        <dbReference type="EMBL" id="CAD8175699.1"/>
    </source>
</evidence>
<keyword evidence="2" id="KW-1185">Reference proteome</keyword>
<sequence length="78" mass="8727">MQQQLLRIIGCPMIVLWSGLGQLRLSNHRAHSIDAHFLAQTSIQPLTCGCPIFQPRPPVQPLVLAQSSSLDLQRLRCK</sequence>